<dbReference type="RefSeq" id="WP_343792471.1">
    <property type="nucleotide sequence ID" value="NZ_BAAAGA010000003.1"/>
</dbReference>
<sequence>MTDDKDKNGEGGVPLEPFPTHRPESPFPPLYESLPEPRPAPPPEPEVVLPPVTNPNVPPDPPSDWIQSADAHDLAVTHAPTRENALLALGRFAFPPGPPPDDEGLAARDRRWTTRVILTATVFLLIFNAVSPLNWSRQQVPGWLPQTVERLSGVWVEQLALMRADDPRQGLRDMWNAARDARFIGQEPAPARDDEPAAG</sequence>
<evidence type="ECO:0000313" key="3">
    <source>
        <dbReference type="EMBL" id="GAA0620935.1"/>
    </source>
</evidence>
<organism evidence="3 4">
    <name type="scientific">Brevundimonas kwangchunensis</name>
    <dbReference type="NCBI Taxonomy" id="322163"/>
    <lineage>
        <taxon>Bacteria</taxon>
        <taxon>Pseudomonadati</taxon>
        <taxon>Pseudomonadota</taxon>
        <taxon>Alphaproteobacteria</taxon>
        <taxon>Caulobacterales</taxon>
        <taxon>Caulobacteraceae</taxon>
        <taxon>Brevundimonas</taxon>
    </lineage>
</organism>
<evidence type="ECO:0000256" key="2">
    <source>
        <dbReference type="SAM" id="Phobius"/>
    </source>
</evidence>
<protein>
    <submittedName>
        <fullName evidence="3">Uncharacterized protein</fullName>
    </submittedName>
</protein>
<accession>A0ABP3S365</accession>
<feature type="compositionally biased region" description="Pro residues" evidence="1">
    <location>
        <begin position="36"/>
        <end position="45"/>
    </location>
</feature>
<keyword evidence="2" id="KW-0812">Transmembrane</keyword>
<dbReference type="EMBL" id="BAAAGA010000003">
    <property type="protein sequence ID" value="GAA0620935.1"/>
    <property type="molecule type" value="Genomic_DNA"/>
</dbReference>
<comment type="caution">
    <text evidence="3">The sequence shown here is derived from an EMBL/GenBank/DDBJ whole genome shotgun (WGS) entry which is preliminary data.</text>
</comment>
<dbReference type="Proteomes" id="UP001501352">
    <property type="component" value="Unassembled WGS sequence"/>
</dbReference>
<feature type="transmembrane region" description="Helical" evidence="2">
    <location>
        <begin position="116"/>
        <end position="135"/>
    </location>
</feature>
<name>A0ABP3S365_9CAUL</name>
<feature type="region of interest" description="Disordered" evidence="1">
    <location>
        <begin position="1"/>
        <end position="61"/>
    </location>
</feature>
<gene>
    <name evidence="3" type="ORF">GCM10009422_15830</name>
</gene>
<keyword evidence="2" id="KW-1133">Transmembrane helix</keyword>
<proteinExistence type="predicted"/>
<evidence type="ECO:0000256" key="1">
    <source>
        <dbReference type="SAM" id="MobiDB-lite"/>
    </source>
</evidence>
<reference evidence="4" key="1">
    <citation type="journal article" date="2019" name="Int. J. Syst. Evol. Microbiol.">
        <title>The Global Catalogue of Microorganisms (GCM) 10K type strain sequencing project: providing services to taxonomists for standard genome sequencing and annotation.</title>
        <authorList>
            <consortium name="The Broad Institute Genomics Platform"/>
            <consortium name="The Broad Institute Genome Sequencing Center for Infectious Disease"/>
            <person name="Wu L."/>
            <person name="Ma J."/>
        </authorList>
    </citation>
    <scope>NUCLEOTIDE SEQUENCE [LARGE SCALE GENOMIC DNA]</scope>
    <source>
        <strain evidence="4">JCM 12928</strain>
    </source>
</reference>
<evidence type="ECO:0000313" key="4">
    <source>
        <dbReference type="Proteomes" id="UP001501352"/>
    </source>
</evidence>
<feature type="compositionally biased region" description="Pro residues" evidence="1">
    <location>
        <begin position="52"/>
        <end position="61"/>
    </location>
</feature>
<keyword evidence="2" id="KW-0472">Membrane</keyword>
<keyword evidence="4" id="KW-1185">Reference proteome</keyword>